<sequence>MLKGWIALSYQFICYPKCTTCQRARRWLMEHDVPFAERDIKSDHPAAGELESWYRESGLPLKKFFNTSGLLYKSLALREKLPGMDEQEQLALLATDGMLVRRPILVGKETVLVGFSEEEWERRLGRGESSDGNAV</sequence>
<dbReference type="NCBIfam" id="TIGR01617">
    <property type="entry name" value="arsC_related"/>
    <property type="match status" value="1"/>
</dbReference>
<dbReference type="SUPFAM" id="SSF52833">
    <property type="entry name" value="Thioredoxin-like"/>
    <property type="match status" value="1"/>
</dbReference>
<dbReference type="InterPro" id="IPR006504">
    <property type="entry name" value="Tscrpt_reg_Spx/MgsR"/>
</dbReference>
<organism evidence="2 3">
    <name type="scientific">Yanshouia hominis</name>
    <dbReference type="NCBI Taxonomy" id="2763673"/>
    <lineage>
        <taxon>Bacteria</taxon>
        <taxon>Bacillati</taxon>
        <taxon>Bacillota</taxon>
        <taxon>Clostridia</taxon>
        <taxon>Eubacteriales</taxon>
        <taxon>Oscillospiraceae</taxon>
        <taxon>Yanshouia</taxon>
    </lineage>
</organism>
<dbReference type="InterPro" id="IPR036249">
    <property type="entry name" value="Thioredoxin-like_sf"/>
</dbReference>
<comment type="similarity">
    <text evidence="1">Belongs to the ArsC family.</text>
</comment>
<dbReference type="Gene3D" id="3.40.30.10">
    <property type="entry name" value="Glutaredoxin"/>
    <property type="match status" value="1"/>
</dbReference>
<dbReference type="EMBL" id="JACRTB010000003">
    <property type="protein sequence ID" value="MBC8575279.1"/>
    <property type="molecule type" value="Genomic_DNA"/>
</dbReference>
<keyword evidence="3" id="KW-1185">Reference proteome</keyword>
<evidence type="ECO:0000256" key="1">
    <source>
        <dbReference type="PROSITE-ProRule" id="PRU01282"/>
    </source>
</evidence>
<dbReference type="PROSITE" id="PS51353">
    <property type="entry name" value="ARSC"/>
    <property type="match status" value="1"/>
</dbReference>
<evidence type="ECO:0000313" key="3">
    <source>
        <dbReference type="Proteomes" id="UP000658131"/>
    </source>
</evidence>
<gene>
    <name evidence="2" type="ORF">H8717_02480</name>
</gene>
<comment type="caution">
    <text evidence="2">The sequence shown here is derived from an EMBL/GenBank/DDBJ whole genome shotgun (WGS) entry which is preliminary data.</text>
</comment>
<dbReference type="Proteomes" id="UP000658131">
    <property type="component" value="Unassembled WGS sequence"/>
</dbReference>
<evidence type="ECO:0000313" key="2">
    <source>
        <dbReference type="EMBL" id="MBC8575279.1"/>
    </source>
</evidence>
<reference evidence="2 3" key="1">
    <citation type="submission" date="2020-08" db="EMBL/GenBank/DDBJ databases">
        <title>Genome public.</title>
        <authorList>
            <person name="Liu C."/>
            <person name="Sun Q."/>
        </authorList>
    </citation>
    <scope>NUCLEOTIDE SEQUENCE [LARGE SCALE GENOMIC DNA]</scope>
    <source>
        <strain evidence="2 3">BX1</strain>
    </source>
</reference>
<name>A0ABR7NG45_9FIRM</name>
<dbReference type="Pfam" id="PF03960">
    <property type="entry name" value="ArsC"/>
    <property type="match status" value="1"/>
</dbReference>
<dbReference type="PANTHER" id="PTHR30041">
    <property type="entry name" value="ARSENATE REDUCTASE"/>
    <property type="match status" value="1"/>
</dbReference>
<dbReference type="InterPro" id="IPR006660">
    <property type="entry name" value="Arsenate_reductase-like"/>
</dbReference>
<dbReference type="PANTHER" id="PTHR30041:SF8">
    <property type="entry name" value="PROTEIN YFFB"/>
    <property type="match status" value="1"/>
</dbReference>
<accession>A0ABR7NG45</accession>
<protein>
    <submittedName>
        <fullName evidence="2">Arsenate reductase family protein</fullName>
    </submittedName>
</protein>
<dbReference type="CDD" id="cd03036">
    <property type="entry name" value="ArsC_like"/>
    <property type="match status" value="1"/>
</dbReference>
<proteinExistence type="inferred from homology"/>